<evidence type="ECO:0000256" key="3">
    <source>
        <dbReference type="ARBA" id="ARBA00022827"/>
    </source>
</evidence>
<dbReference type="GO" id="GO:0016709">
    <property type="term" value="F:oxidoreductase activity, acting on paired donors, with incorporation or reduction of molecular oxygen, NAD(P)H as one donor, and incorporation of one atom of oxygen"/>
    <property type="evidence" value="ECO:0007669"/>
    <property type="project" value="UniProtKB-ARBA"/>
</dbReference>
<reference evidence="6 7" key="1">
    <citation type="journal article" date="2019" name="PLoS ONE">
        <title>Comparative genome analysis indicates high evolutionary potential of pathogenicity genes in Colletotrichum tanaceti.</title>
        <authorList>
            <person name="Lelwala R.V."/>
            <person name="Korhonen P.K."/>
            <person name="Young N.D."/>
            <person name="Scott J.B."/>
            <person name="Ades P.A."/>
            <person name="Gasser R.B."/>
            <person name="Taylor P.W.J."/>
        </authorList>
    </citation>
    <scope>NUCLEOTIDE SEQUENCE [LARGE SCALE GENOMIC DNA]</scope>
    <source>
        <strain evidence="6">BRIP57314</strain>
    </source>
</reference>
<sequence>MCGLGLKSGVADAHYLAYKIAAVHRGCAGPGLLAAYERERRRVAVVAAAAQSIENGKSIFFFLKAVGAAGQGGGLAGARRRMYETLHDPGEAGLWAADQDFVFCNEGHGRLYGRDGRLSHRGAILVRPDQHMLACLGPGTSLAEMVDSIARHMDV</sequence>
<dbReference type="GO" id="GO:0071949">
    <property type="term" value="F:FAD binding"/>
    <property type="evidence" value="ECO:0007669"/>
    <property type="project" value="InterPro"/>
</dbReference>
<dbReference type="Proteomes" id="UP000310108">
    <property type="component" value="Unassembled WGS sequence"/>
</dbReference>
<evidence type="ECO:0000256" key="4">
    <source>
        <dbReference type="ARBA" id="ARBA00023002"/>
    </source>
</evidence>
<comment type="cofactor">
    <cofactor evidence="1">
        <name>FAD</name>
        <dbReference type="ChEBI" id="CHEBI:57692"/>
    </cofactor>
</comment>
<dbReference type="STRING" id="1306861.A0A4U6X6A2"/>
<comment type="caution">
    <text evidence="6">The sequence shown here is derived from an EMBL/GenBank/DDBJ whole genome shotgun (WGS) entry which is preliminary data.</text>
</comment>
<dbReference type="Gene3D" id="3.50.50.60">
    <property type="entry name" value="FAD/NAD(P)-binding domain"/>
    <property type="match status" value="1"/>
</dbReference>
<gene>
    <name evidence="6" type="ORF">CTA1_2452</name>
</gene>
<evidence type="ECO:0000259" key="5">
    <source>
        <dbReference type="Pfam" id="PF01494"/>
    </source>
</evidence>
<keyword evidence="4" id="KW-0560">Oxidoreductase</keyword>
<organism evidence="6 7">
    <name type="scientific">Colletotrichum tanaceti</name>
    <dbReference type="NCBI Taxonomy" id="1306861"/>
    <lineage>
        <taxon>Eukaryota</taxon>
        <taxon>Fungi</taxon>
        <taxon>Dikarya</taxon>
        <taxon>Ascomycota</taxon>
        <taxon>Pezizomycotina</taxon>
        <taxon>Sordariomycetes</taxon>
        <taxon>Hypocreomycetidae</taxon>
        <taxon>Glomerellales</taxon>
        <taxon>Glomerellaceae</taxon>
        <taxon>Colletotrichum</taxon>
        <taxon>Colletotrichum destructivum species complex</taxon>
    </lineage>
</organism>
<evidence type="ECO:0000313" key="6">
    <source>
        <dbReference type="EMBL" id="TKW50981.1"/>
    </source>
</evidence>
<dbReference type="InterPro" id="IPR036188">
    <property type="entry name" value="FAD/NAD-bd_sf"/>
</dbReference>
<evidence type="ECO:0000256" key="2">
    <source>
        <dbReference type="ARBA" id="ARBA00022630"/>
    </source>
</evidence>
<evidence type="ECO:0000313" key="7">
    <source>
        <dbReference type="Proteomes" id="UP000310108"/>
    </source>
</evidence>
<dbReference type="AlphaFoldDB" id="A0A4U6X6A2"/>
<accession>A0A4U6X6A2</accession>
<keyword evidence="7" id="KW-1185">Reference proteome</keyword>
<proteinExistence type="predicted"/>
<dbReference type="InterPro" id="IPR050641">
    <property type="entry name" value="RIFMO-like"/>
</dbReference>
<evidence type="ECO:0000256" key="1">
    <source>
        <dbReference type="ARBA" id="ARBA00001974"/>
    </source>
</evidence>
<keyword evidence="2" id="KW-0285">Flavoprotein</keyword>
<dbReference type="InterPro" id="IPR002938">
    <property type="entry name" value="FAD-bd"/>
</dbReference>
<dbReference type="EMBL" id="PJEX01000344">
    <property type="protein sequence ID" value="TKW50981.1"/>
    <property type="molecule type" value="Genomic_DNA"/>
</dbReference>
<keyword evidence="3" id="KW-0274">FAD</keyword>
<dbReference type="PANTHER" id="PTHR43004">
    <property type="entry name" value="TRK SYSTEM POTASSIUM UPTAKE PROTEIN"/>
    <property type="match status" value="1"/>
</dbReference>
<dbReference type="PANTHER" id="PTHR43004:SF19">
    <property type="entry name" value="BINDING MONOOXYGENASE, PUTATIVE (JCVI)-RELATED"/>
    <property type="match status" value="1"/>
</dbReference>
<name>A0A4U6X6A2_9PEZI</name>
<protein>
    <recommendedName>
        <fullName evidence="5">FAD-binding domain-containing protein</fullName>
    </recommendedName>
</protein>
<feature type="domain" description="FAD-binding" evidence="5">
    <location>
        <begin position="2"/>
        <end position="45"/>
    </location>
</feature>
<dbReference type="Pfam" id="PF01494">
    <property type="entry name" value="FAD_binding_3"/>
    <property type="match status" value="1"/>
</dbReference>